<dbReference type="SUPFAM" id="SSF48613">
    <property type="entry name" value="Heme oxygenase-like"/>
    <property type="match status" value="1"/>
</dbReference>
<dbReference type="Proteomes" id="UP000583556">
    <property type="component" value="Unassembled WGS sequence"/>
</dbReference>
<dbReference type="Gene3D" id="1.20.910.10">
    <property type="entry name" value="Heme oxygenase-like"/>
    <property type="match status" value="1"/>
</dbReference>
<dbReference type="RefSeq" id="WP_169494067.1">
    <property type="nucleotide sequence ID" value="NZ_JABBGM010000006.1"/>
</dbReference>
<evidence type="ECO:0000313" key="1">
    <source>
        <dbReference type="EMBL" id="NML94782.1"/>
    </source>
</evidence>
<reference evidence="1 2" key="1">
    <citation type="submission" date="2020-04" db="EMBL/GenBank/DDBJ databases">
        <title>Novosphingobium sp. TW-4 isolated from soil.</title>
        <authorList>
            <person name="Dahal R.H."/>
            <person name="Chaudhary D.K."/>
        </authorList>
    </citation>
    <scope>NUCLEOTIDE SEQUENCE [LARGE SCALE GENOMIC DNA]</scope>
    <source>
        <strain evidence="1 2">TW-4</strain>
    </source>
</reference>
<organism evidence="1 2">
    <name type="scientific">Novosphingobium olei</name>
    <dbReference type="NCBI Taxonomy" id="2728851"/>
    <lineage>
        <taxon>Bacteria</taxon>
        <taxon>Pseudomonadati</taxon>
        <taxon>Pseudomonadota</taxon>
        <taxon>Alphaproteobacteria</taxon>
        <taxon>Sphingomonadales</taxon>
        <taxon>Sphingomonadaceae</taxon>
        <taxon>Novosphingobium</taxon>
    </lineage>
</organism>
<sequence length="178" mass="19325">MGEIRAWLRDSTRDDHARVDDAFASFRLSDRSSYADFLAAHGRALLPLERWIGAGALLPGWRGRSEAVVEDLHALAEPVPAAPALEWPRDEAARLGALYVLEGSRMGAAVLARDVSDDLPNGYLTSRAAPGQWQALLTLLESKGSEGGTPWRQRALEGASRAFALFQAAAQEVQAAYR</sequence>
<dbReference type="EMBL" id="JABBGM010000006">
    <property type="protein sequence ID" value="NML94782.1"/>
    <property type="molecule type" value="Genomic_DNA"/>
</dbReference>
<comment type="caution">
    <text evidence="1">The sequence shown here is derived from an EMBL/GenBank/DDBJ whole genome shotgun (WGS) entry which is preliminary data.</text>
</comment>
<dbReference type="InterPro" id="IPR016084">
    <property type="entry name" value="Haem_Oase-like_multi-hlx"/>
</dbReference>
<proteinExistence type="predicted"/>
<gene>
    <name evidence="1" type="ORF">HHL27_14000</name>
</gene>
<accession>A0A7Y0BQK7</accession>
<keyword evidence="2" id="KW-1185">Reference proteome</keyword>
<evidence type="ECO:0000313" key="2">
    <source>
        <dbReference type="Proteomes" id="UP000583556"/>
    </source>
</evidence>
<dbReference type="AlphaFoldDB" id="A0A7Y0BQK7"/>
<dbReference type="CDD" id="cd19166">
    <property type="entry name" value="HemeO-bac"/>
    <property type="match status" value="1"/>
</dbReference>
<protein>
    <submittedName>
        <fullName evidence="1">Biliverdin-producing heme oxygenase</fullName>
    </submittedName>
</protein>
<name>A0A7Y0BQK7_9SPHN</name>